<keyword evidence="1" id="KW-1133">Transmembrane helix</keyword>
<proteinExistence type="predicted"/>
<dbReference type="EMBL" id="CWHQ02000006">
    <property type="protein sequence ID" value="SBO22848.1"/>
    <property type="molecule type" value="Genomic_DNA"/>
</dbReference>
<dbReference type="AlphaFoldDB" id="A0A1A7VLW9"/>
<accession>A0A1A7VLW9</accession>
<dbReference type="Proteomes" id="UP000182128">
    <property type="component" value="Unassembled WGS sequence"/>
</dbReference>
<dbReference type="VEuPathDB" id="PlasmoDB:PKNH_1236700"/>
<keyword evidence="1" id="KW-0812">Transmembrane</keyword>
<gene>
    <name evidence="2" type="ORF">PKNA1_C2_1236700</name>
    <name evidence="3" type="ORF">PKNA1_H1_1236700</name>
</gene>
<feature type="transmembrane region" description="Helical" evidence="1">
    <location>
        <begin position="158"/>
        <end position="178"/>
    </location>
</feature>
<reference evidence="3" key="1">
    <citation type="submission" date="2016-05" db="EMBL/GenBank/DDBJ databases">
        <authorList>
            <person name="Lavstsen T."/>
            <person name="Jespersen J.S."/>
        </authorList>
    </citation>
    <scope>NUCLEOTIDE SEQUENCE [LARGE SCALE GENOMIC DNA]</scope>
</reference>
<sequence>MASFSFIKISTLIFAYLFLWYQTNYQHQVSALSTLNHDDISDGSGLYSSEEDINNGNARLKTLGSDGPHVPHKGYGDYSPPQGGVGSSAHSAENNTPRDAKNIKDKFRKFCEKFFCRGAMKHRSILLLIVNILILCVLLISCVSTGSGNFSTATAKGLGVAGVIGLLILVGFLGYYYYKARKKYVEKKKKNKIL</sequence>
<evidence type="ECO:0000256" key="1">
    <source>
        <dbReference type="SAM" id="Phobius"/>
    </source>
</evidence>
<feature type="transmembrane region" description="Helical" evidence="1">
    <location>
        <begin position="125"/>
        <end position="146"/>
    </location>
</feature>
<evidence type="ECO:0000313" key="5">
    <source>
        <dbReference type="Proteomes" id="UP000182142"/>
    </source>
</evidence>
<name>A0A1A7VLW9_PLAKH</name>
<feature type="transmembrane region" description="Helical" evidence="1">
    <location>
        <begin position="6"/>
        <end position="23"/>
    </location>
</feature>
<evidence type="ECO:0000313" key="2">
    <source>
        <dbReference type="EMBL" id="SBO22848.1"/>
    </source>
</evidence>
<organism evidence="3 5">
    <name type="scientific">Plasmodium knowlesi (strain H)</name>
    <dbReference type="NCBI Taxonomy" id="5851"/>
    <lineage>
        <taxon>Eukaryota</taxon>
        <taxon>Sar</taxon>
        <taxon>Alveolata</taxon>
        <taxon>Apicomplexa</taxon>
        <taxon>Aconoidasida</taxon>
        <taxon>Haemosporida</taxon>
        <taxon>Plasmodiidae</taxon>
        <taxon>Plasmodium</taxon>
        <taxon>Plasmodium (Plasmodium)</taxon>
    </lineage>
</organism>
<protein>
    <submittedName>
        <fullName evidence="3">Uncharacterized protein</fullName>
    </submittedName>
</protein>
<dbReference type="EMBL" id="CWHR02000005">
    <property type="protein sequence ID" value="SBO23053.1"/>
    <property type="molecule type" value="Genomic_DNA"/>
</dbReference>
<evidence type="ECO:0000313" key="4">
    <source>
        <dbReference type="Proteomes" id="UP000182128"/>
    </source>
</evidence>
<keyword evidence="1" id="KW-0472">Membrane</keyword>
<reference evidence="4 5" key="2">
    <citation type="submission" date="2016-05" db="EMBL/GenBank/DDBJ databases">
        <authorList>
            <person name="Sharaf H."/>
        </authorList>
    </citation>
    <scope>NUCLEOTIDE SEQUENCE [LARGE SCALE GENOMIC DNA]</scope>
    <source>
        <strain evidence="4 5">H</strain>
    </source>
</reference>
<dbReference type="Proteomes" id="UP000182142">
    <property type="component" value="Unassembled WGS sequence"/>
</dbReference>
<evidence type="ECO:0000313" key="3">
    <source>
        <dbReference type="EMBL" id="SBO23053.1"/>
    </source>
</evidence>